<evidence type="ECO:0000256" key="1">
    <source>
        <dbReference type="SAM" id="Phobius"/>
    </source>
</evidence>
<dbReference type="AlphaFoldDB" id="A0A6A4PUW5"/>
<reference evidence="3" key="1">
    <citation type="journal article" date="2020" name="Nat. Commun.">
        <title>Genome sequence of the cluster root forming white lupin.</title>
        <authorList>
            <person name="Hufnagel B."/>
            <person name="Marques A."/>
            <person name="Soriano A."/>
            <person name="Marques L."/>
            <person name="Divol F."/>
            <person name="Doumas P."/>
            <person name="Sallet E."/>
            <person name="Mancinotti D."/>
            <person name="Carrere S."/>
            <person name="Marande W."/>
            <person name="Arribat S."/>
            <person name="Keller J."/>
            <person name="Huneau C."/>
            <person name="Blein T."/>
            <person name="Aime D."/>
            <person name="Laguerre M."/>
            <person name="Taylor J."/>
            <person name="Schubert V."/>
            <person name="Nelson M."/>
            <person name="Geu-Flores F."/>
            <person name="Crespi M."/>
            <person name="Gallardo-Guerrero K."/>
            <person name="Delaux P.-M."/>
            <person name="Salse J."/>
            <person name="Berges H."/>
            <person name="Guyot R."/>
            <person name="Gouzy J."/>
            <person name="Peret B."/>
        </authorList>
    </citation>
    <scope>NUCLEOTIDE SEQUENCE [LARGE SCALE GENOMIC DNA]</scope>
    <source>
        <strain evidence="3">cv. Amiga</strain>
    </source>
</reference>
<keyword evidence="3" id="KW-1185">Reference proteome</keyword>
<sequence length="60" mass="6807">MEFWELFIISLMPVLKVLLITAIGTILALDRFDILGDKATKHMNTVSLNILISFSLNPKF</sequence>
<protein>
    <submittedName>
        <fullName evidence="2">Uncharacterized protein</fullName>
    </submittedName>
</protein>
<keyword evidence="1" id="KW-1133">Transmembrane helix</keyword>
<keyword evidence="1" id="KW-0812">Transmembrane</keyword>
<evidence type="ECO:0000313" key="3">
    <source>
        <dbReference type="Proteomes" id="UP000447434"/>
    </source>
</evidence>
<dbReference type="EMBL" id="WOCE01000010">
    <property type="protein sequence ID" value="KAE9605270.1"/>
    <property type="molecule type" value="Genomic_DNA"/>
</dbReference>
<evidence type="ECO:0000313" key="2">
    <source>
        <dbReference type="EMBL" id="KAE9605270.1"/>
    </source>
</evidence>
<proteinExistence type="predicted"/>
<feature type="transmembrane region" description="Helical" evidence="1">
    <location>
        <begin position="6"/>
        <end position="29"/>
    </location>
</feature>
<dbReference type="Proteomes" id="UP000447434">
    <property type="component" value="Chromosome 10"/>
</dbReference>
<organism evidence="2 3">
    <name type="scientific">Lupinus albus</name>
    <name type="common">White lupine</name>
    <name type="synonym">Lupinus termis</name>
    <dbReference type="NCBI Taxonomy" id="3870"/>
    <lineage>
        <taxon>Eukaryota</taxon>
        <taxon>Viridiplantae</taxon>
        <taxon>Streptophyta</taxon>
        <taxon>Embryophyta</taxon>
        <taxon>Tracheophyta</taxon>
        <taxon>Spermatophyta</taxon>
        <taxon>Magnoliopsida</taxon>
        <taxon>eudicotyledons</taxon>
        <taxon>Gunneridae</taxon>
        <taxon>Pentapetalae</taxon>
        <taxon>rosids</taxon>
        <taxon>fabids</taxon>
        <taxon>Fabales</taxon>
        <taxon>Fabaceae</taxon>
        <taxon>Papilionoideae</taxon>
        <taxon>50 kb inversion clade</taxon>
        <taxon>genistoids sensu lato</taxon>
        <taxon>core genistoids</taxon>
        <taxon>Genisteae</taxon>
        <taxon>Lupinus</taxon>
    </lineage>
</organism>
<accession>A0A6A4PUW5</accession>
<name>A0A6A4PUW5_LUPAL</name>
<keyword evidence="1" id="KW-0472">Membrane</keyword>
<gene>
    <name evidence="2" type="ORF">Lalb_Chr10g0095521</name>
</gene>
<comment type="caution">
    <text evidence="2">The sequence shown here is derived from an EMBL/GenBank/DDBJ whole genome shotgun (WGS) entry which is preliminary data.</text>
</comment>